<dbReference type="HOGENOM" id="CLU_325757_0_0_1"/>
<proteinExistence type="predicted"/>
<dbReference type="Proteomes" id="UP000019487">
    <property type="component" value="Unassembled WGS sequence"/>
</dbReference>
<evidence type="ECO:0000313" key="2">
    <source>
        <dbReference type="EMBL" id="ESZ92690.1"/>
    </source>
</evidence>
<gene>
    <name evidence="2" type="ORF">SBOR_6951</name>
</gene>
<feature type="region of interest" description="Disordered" evidence="1">
    <location>
        <begin position="252"/>
        <end position="288"/>
    </location>
</feature>
<feature type="compositionally biased region" description="Low complexity" evidence="1">
    <location>
        <begin position="793"/>
        <end position="809"/>
    </location>
</feature>
<feature type="compositionally biased region" description="Low complexity" evidence="1">
    <location>
        <begin position="707"/>
        <end position="721"/>
    </location>
</feature>
<dbReference type="EMBL" id="AYSA01000367">
    <property type="protein sequence ID" value="ESZ92690.1"/>
    <property type="molecule type" value="Genomic_DNA"/>
</dbReference>
<reference evidence="2 3" key="1">
    <citation type="journal article" date="2014" name="Genome Announc.">
        <title>Draft genome sequence of Sclerotinia borealis, a psychrophilic plant pathogenic fungus.</title>
        <authorList>
            <person name="Mardanov A.V."/>
            <person name="Beletsky A.V."/>
            <person name="Kadnikov V.V."/>
            <person name="Ignatov A.N."/>
            <person name="Ravin N.V."/>
        </authorList>
    </citation>
    <scope>NUCLEOTIDE SEQUENCE [LARGE SCALE GENOMIC DNA]</scope>
    <source>
        <strain evidence="3">F-4157</strain>
    </source>
</reference>
<protein>
    <submittedName>
        <fullName evidence="2">Transposase</fullName>
    </submittedName>
</protein>
<sequence>MNRLLLENSNQKVLVPNPASDDDPQFQWNIGVSVITWRILQKAMDLQLYASTMTQEKEPDLATRHLLFRYDIKSTRANSYQQLFSSHICIWRYDIRNTLQLQDTEGITAYGDSLKTVSEQYNFFNNLAGTSLEASNYHENIAEISMDRIVTKCLYESIDITEAKHRVIEKDKLAKVASIKIQRKRDNAQATSKLKHYINADWDEVDKNLKNKYLPTSYNSDISFLHNLGLHKDNLGMLSIWDGSGFIEHGGEIDKDDSTPLSTITGLEASSTSNSVDLPCASGNEDLLSSEIPASDHEDTENLDKEPLSLSGVIFDHDIPSKIPMIPWNTQNIALMDSMFTRRKMMNKEHKSRRIKSRVLINASADESGDDPDDRSNDRPDENESVDAIGSLQHELCNCPKLSSTSIPASWYRLVDQGFVAKHVGWLDMIQLVQVLLDFEEARLCHFHIKQLAKLTFSFLALYPITPTNHYLLGIIWPGFTIMIFTKLLSKIKPIQWVDIKPQAALIANGSVLRYQCPKTEECTIVSIGYAGLMDNGVTLDNNMEYEKVRSSHQNLIPIYEYKDLDEFGLHYSPSFSFNVDILLDNPVSQAFTGTRSWNSAAVMKSAERYLLMPEKKFIETYSAELDVRIQKLNIAFDLFIAEESHYKHNSYSGDPGPSSESPKSHPEFLSGAVMNLHRDGNSEESDGDEQSNNQGENEGNQEKVDQFSQTPSQTSSSQKQPFHRAQTPFSQQPRIDSSQSSHISPSPTLLFQKQSSHSAQTSFSQQSRISTTQPCPSQTPSSQKQRIDSGKPSHISSSSTPLSQKQSSRPTQTPSSHKKPSHSAQTPPSRQSRINTNQPSRSSQISSSQKQPSRSSQTPGSSSSRTPAQQKIIDQIEAGSNTWK</sequence>
<feature type="region of interest" description="Disordered" evidence="1">
    <location>
        <begin position="361"/>
        <end position="385"/>
    </location>
</feature>
<feature type="compositionally biased region" description="Polar residues" evidence="1">
    <location>
        <begin position="748"/>
        <end position="785"/>
    </location>
</feature>
<feature type="compositionally biased region" description="Polar residues" evidence="1">
    <location>
        <begin position="823"/>
        <end position="838"/>
    </location>
</feature>
<evidence type="ECO:0000313" key="3">
    <source>
        <dbReference type="Proteomes" id="UP000019487"/>
    </source>
</evidence>
<keyword evidence="3" id="KW-1185">Reference proteome</keyword>
<comment type="caution">
    <text evidence="2">The sequence shown here is derived from an EMBL/GenBank/DDBJ whole genome shotgun (WGS) entry which is preliminary data.</text>
</comment>
<dbReference type="AlphaFoldDB" id="W9CDQ2"/>
<feature type="region of interest" description="Disordered" evidence="1">
    <location>
        <begin position="648"/>
        <end position="885"/>
    </location>
</feature>
<feature type="compositionally biased region" description="Low complexity" evidence="1">
    <location>
        <begin position="839"/>
        <end position="867"/>
    </location>
</feature>
<feature type="compositionally biased region" description="Polar residues" evidence="1">
    <location>
        <begin position="728"/>
        <end position="737"/>
    </location>
</feature>
<feature type="compositionally biased region" description="Low complexity" evidence="1">
    <location>
        <begin position="738"/>
        <end position="747"/>
    </location>
</feature>
<organism evidence="2 3">
    <name type="scientific">Sclerotinia borealis (strain F-4128)</name>
    <dbReference type="NCBI Taxonomy" id="1432307"/>
    <lineage>
        <taxon>Eukaryota</taxon>
        <taxon>Fungi</taxon>
        <taxon>Dikarya</taxon>
        <taxon>Ascomycota</taxon>
        <taxon>Pezizomycotina</taxon>
        <taxon>Leotiomycetes</taxon>
        <taxon>Helotiales</taxon>
        <taxon>Sclerotiniaceae</taxon>
        <taxon>Sclerotinia</taxon>
    </lineage>
</organism>
<evidence type="ECO:0000256" key="1">
    <source>
        <dbReference type="SAM" id="MobiDB-lite"/>
    </source>
</evidence>
<feature type="compositionally biased region" description="Polar residues" evidence="1">
    <location>
        <begin position="259"/>
        <end position="276"/>
    </location>
</feature>
<accession>W9CDQ2</accession>
<name>W9CDQ2_SCLBF</name>